<dbReference type="GO" id="GO:0002116">
    <property type="term" value="C:semaphorin receptor complex"/>
    <property type="evidence" value="ECO:0007669"/>
    <property type="project" value="TreeGrafter"/>
</dbReference>
<dbReference type="AlphaFoldDB" id="A0A4W3GK03"/>
<dbReference type="InterPro" id="IPR041362">
    <property type="entry name" value="TIG2_plexin"/>
</dbReference>
<evidence type="ECO:0000313" key="6">
    <source>
        <dbReference type="Proteomes" id="UP000314986"/>
    </source>
</evidence>
<dbReference type="Pfam" id="PF01437">
    <property type="entry name" value="PSI"/>
    <property type="match status" value="1"/>
</dbReference>
<dbReference type="InterPro" id="IPR002165">
    <property type="entry name" value="Plexin_repeat"/>
</dbReference>
<evidence type="ECO:0000256" key="1">
    <source>
        <dbReference type="ARBA" id="ARBA00004370"/>
    </source>
</evidence>
<dbReference type="InterPro" id="IPR031148">
    <property type="entry name" value="Plexin"/>
</dbReference>
<dbReference type="InterPro" id="IPR016201">
    <property type="entry name" value="PSI"/>
</dbReference>
<dbReference type="GO" id="GO:0030334">
    <property type="term" value="P:regulation of cell migration"/>
    <property type="evidence" value="ECO:0007669"/>
    <property type="project" value="TreeGrafter"/>
</dbReference>
<dbReference type="Gene3D" id="3.30.1680.10">
    <property type="entry name" value="ligand-binding face of the semaphorins, domain 2"/>
    <property type="match status" value="1"/>
</dbReference>
<reference evidence="6" key="3">
    <citation type="journal article" date="2014" name="Nature">
        <title>Elephant shark genome provides unique insights into gnathostome evolution.</title>
        <authorList>
            <consortium name="International Elephant Shark Genome Sequencing Consortium"/>
            <person name="Venkatesh B."/>
            <person name="Lee A.P."/>
            <person name="Ravi V."/>
            <person name="Maurya A.K."/>
            <person name="Lian M.M."/>
            <person name="Swann J.B."/>
            <person name="Ohta Y."/>
            <person name="Flajnik M.F."/>
            <person name="Sutoh Y."/>
            <person name="Kasahara M."/>
            <person name="Hoon S."/>
            <person name="Gangu V."/>
            <person name="Roy S.W."/>
            <person name="Irimia M."/>
            <person name="Korzh V."/>
            <person name="Kondrychyn I."/>
            <person name="Lim Z.W."/>
            <person name="Tay B.H."/>
            <person name="Tohari S."/>
            <person name="Kong K.W."/>
            <person name="Ho S."/>
            <person name="Lorente-Galdos B."/>
            <person name="Quilez J."/>
            <person name="Marques-Bonet T."/>
            <person name="Raney B.J."/>
            <person name="Ingham P.W."/>
            <person name="Tay A."/>
            <person name="Hillier L.W."/>
            <person name="Minx P."/>
            <person name="Boehm T."/>
            <person name="Wilson R.K."/>
            <person name="Brenner S."/>
            <person name="Warren W.C."/>
        </authorList>
    </citation>
    <scope>NUCLEOTIDE SEQUENCE [LARGE SCALE GENOMIC DNA]</scope>
</reference>
<dbReference type="GeneTree" id="ENSGT01050000244850"/>
<dbReference type="STRING" id="7868.ENSCMIP00000003387"/>
<keyword evidence="2" id="KW-0472">Membrane</keyword>
<proteinExistence type="predicted"/>
<keyword evidence="3" id="KW-0325">Glycoprotein</keyword>
<dbReference type="GO" id="GO:0005886">
    <property type="term" value="C:plasma membrane"/>
    <property type="evidence" value="ECO:0007669"/>
    <property type="project" value="TreeGrafter"/>
</dbReference>
<dbReference type="SMART" id="SM00423">
    <property type="entry name" value="PSI"/>
    <property type="match status" value="1"/>
</dbReference>
<dbReference type="GO" id="GO:0017154">
    <property type="term" value="F:semaphorin receptor activity"/>
    <property type="evidence" value="ECO:0007669"/>
    <property type="project" value="InterPro"/>
</dbReference>
<reference evidence="6" key="1">
    <citation type="journal article" date="2006" name="Science">
        <title>Ancient noncoding elements conserved in the human genome.</title>
        <authorList>
            <person name="Venkatesh B."/>
            <person name="Kirkness E.F."/>
            <person name="Loh Y.H."/>
            <person name="Halpern A.L."/>
            <person name="Lee A.P."/>
            <person name="Johnson J."/>
            <person name="Dandona N."/>
            <person name="Viswanathan L.D."/>
            <person name="Tay A."/>
            <person name="Venter J.C."/>
            <person name="Strausberg R.L."/>
            <person name="Brenner S."/>
        </authorList>
    </citation>
    <scope>NUCLEOTIDE SEQUENCE [LARGE SCALE GENOMIC DNA]</scope>
</reference>
<evidence type="ECO:0000256" key="3">
    <source>
        <dbReference type="ARBA" id="ARBA00023180"/>
    </source>
</evidence>
<sequence>PSPSLSVPQYTYEGVEFGELTVHFNVVWDREFFIDKPADVKVVLYKCPAQRETCGECLRADPRLRCGWCSQEQECRLFQHCSSPDSNWLHPGARNIRCRHPHISQVP</sequence>
<organism evidence="5 6">
    <name type="scientific">Callorhinchus milii</name>
    <name type="common">Ghost shark</name>
    <dbReference type="NCBI Taxonomy" id="7868"/>
    <lineage>
        <taxon>Eukaryota</taxon>
        <taxon>Metazoa</taxon>
        <taxon>Chordata</taxon>
        <taxon>Craniata</taxon>
        <taxon>Vertebrata</taxon>
        <taxon>Chondrichthyes</taxon>
        <taxon>Holocephali</taxon>
        <taxon>Chimaeriformes</taxon>
        <taxon>Callorhinchidae</taxon>
        <taxon>Callorhinchus</taxon>
    </lineage>
</organism>
<evidence type="ECO:0000256" key="2">
    <source>
        <dbReference type="ARBA" id="ARBA00023136"/>
    </source>
</evidence>
<keyword evidence="6" id="KW-1185">Reference proteome</keyword>
<feature type="domain" description="PSI" evidence="4">
    <location>
        <begin position="46"/>
        <end position="91"/>
    </location>
</feature>
<evidence type="ECO:0000313" key="5">
    <source>
        <dbReference type="Ensembl" id="ENSCMIP00000003387.1"/>
    </source>
</evidence>
<reference evidence="5" key="5">
    <citation type="submission" date="2025-09" db="UniProtKB">
        <authorList>
            <consortium name="Ensembl"/>
        </authorList>
    </citation>
    <scope>IDENTIFICATION</scope>
</reference>
<dbReference type="SUPFAM" id="SSF103575">
    <property type="entry name" value="Plexin repeat"/>
    <property type="match status" value="1"/>
</dbReference>
<comment type="subcellular location">
    <subcellularLocation>
        <location evidence="1">Membrane</location>
    </subcellularLocation>
</comment>
<accession>A0A4W3GK03</accession>
<dbReference type="InParanoid" id="A0A4W3GK03"/>
<name>A0A4W3GK03_CALMI</name>
<dbReference type="Proteomes" id="UP000314986">
    <property type="component" value="Unassembled WGS sequence"/>
</dbReference>
<evidence type="ECO:0000259" key="4">
    <source>
        <dbReference type="SMART" id="SM00423"/>
    </source>
</evidence>
<protein>
    <recommendedName>
        <fullName evidence="4">PSI domain-containing protein</fullName>
    </recommendedName>
</protein>
<dbReference type="PANTHER" id="PTHR22625:SF32">
    <property type="entry name" value="PLEXIN-A3"/>
    <property type="match status" value="1"/>
</dbReference>
<reference evidence="6" key="2">
    <citation type="journal article" date="2007" name="PLoS Biol.">
        <title>Survey sequencing and comparative analysis of the elephant shark (Callorhinchus milii) genome.</title>
        <authorList>
            <person name="Venkatesh B."/>
            <person name="Kirkness E.F."/>
            <person name="Loh Y.H."/>
            <person name="Halpern A.L."/>
            <person name="Lee A.P."/>
            <person name="Johnson J."/>
            <person name="Dandona N."/>
            <person name="Viswanathan L.D."/>
            <person name="Tay A."/>
            <person name="Venter J.C."/>
            <person name="Strausberg R.L."/>
            <person name="Brenner S."/>
        </authorList>
    </citation>
    <scope>NUCLEOTIDE SEQUENCE [LARGE SCALE GENOMIC DNA]</scope>
</reference>
<reference evidence="5" key="4">
    <citation type="submission" date="2025-08" db="UniProtKB">
        <authorList>
            <consortium name="Ensembl"/>
        </authorList>
    </citation>
    <scope>IDENTIFICATION</scope>
</reference>
<dbReference type="PANTHER" id="PTHR22625">
    <property type="entry name" value="PLEXIN"/>
    <property type="match status" value="1"/>
</dbReference>
<dbReference type="Pfam" id="PF18020">
    <property type="entry name" value="TIG_2"/>
    <property type="match status" value="1"/>
</dbReference>
<dbReference type="Ensembl" id="ENSCMIT00000003517.1">
    <property type="protein sequence ID" value="ENSCMIP00000003387.1"/>
    <property type="gene ID" value="ENSCMIG00000002030.1"/>
</dbReference>